<comment type="caution">
    <text evidence="1">The sequence shown here is derived from an EMBL/GenBank/DDBJ whole genome shotgun (WGS) entry which is preliminary data.</text>
</comment>
<gene>
    <name evidence="1" type="ORF">SRB5_54230</name>
</gene>
<evidence type="ECO:0000313" key="1">
    <source>
        <dbReference type="EMBL" id="MQY15244.1"/>
    </source>
</evidence>
<dbReference type="Proteomes" id="UP000466345">
    <property type="component" value="Unassembled WGS sequence"/>
</dbReference>
<dbReference type="RefSeq" id="WP_153456068.1">
    <property type="nucleotide sequence ID" value="NZ_WEGJ01000030.1"/>
</dbReference>
<dbReference type="EMBL" id="WEGJ01000030">
    <property type="protein sequence ID" value="MQY15244.1"/>
    <property type="molecule type" value="Genomic_DNA"/>
</dbReference>
<proteinExistence type="predicted"/>
<keyword evidence="2" id="KW-1185">Reference proteome</keyword>
<protein>
    <submittedName>
        <fullName evidence="1">Uncharacterized protein</fullName>
    </submittedName>
</protein>
<evidence type="ECO:0000313" key="2">
    <source>
        <dbReference type="Proteomes" id="UP000466345"/>
    </source>
</evidence>
<organism evidence="1 2">
    <name type="scientific">Streptomyces smaragdinus</name>
    <dbReference type="NCBI Taxonomy" id="2585196"/>
    <lineage>
        <taxon>Bacteria</taxon>
        <taxon>Bacillati</taxon>
        <taxon>Actinomycetota</taxon>
        <taxon>Actinomycetes</taxon>
        <taxon>Kitasatosporales</taxon>
        <taxon>Streptomycetaceae</taxon>
        <taxon>Streptomyces</taxon>
    </lineage>
</organism>
<name>A0A7K0CR68_9ACTN</name>
<dbReference type="AlphaFoldDB" id="A0A7K0CR68"/>
<accession>A0A7K0CR68</accession>
<dbReference type="OrthoDB" id="4320909at2"/>
<reference evidence="1 2" key="1">
    <citation type="submission" date="2019-10" db="EMBL/GenBank/DDBJ databases">
        <title>Streptomyces smaragdinus sp. nov. and Streptomyces fabii sp. nov., isolated from the gut of fungus growing-termite Macrotermes natalensis.</title>
        <authorList>
            <person name="Schwitalla J."/>
            <person name="Benndorf R."/>
            <person name="Martin K."/>
            <person name="De Beer W."/>
            <person name="Kaster A.-K."/>
            <person name="Vollmers J."/>
            <person name="Poulsen M."/>
            <person name="Beemelmanns C."/>
        </authorList>
    </citation>
    <scope>NUCLEOTIDE SEQUENCE [LARGE SCALE GENOMIC DNA]</scope>
    <source>
        <strain evidence="1 2">RB5</strain>
    </source>
</reference>
<sequence length="113" mass="12047">MSTLRRLPWTDEGRPAYVPLGDGMVNRIADAMELEILAGALRDARRAEDLGRVAGASVAEFRTVVAWLAHAVRDAVNVAVLRGERLDGIPVDGPIVVEGLVGQSVQAMLDGTD</sequence>